<feature type="transmembrane region" description="Helical" evidence="6">
    <location>
        <begin position="352"/>
        <end position="372"/>
    </location>
</feature>
<evidence type="ECO:0000256" key="5">
    <source>
        <dbReference type="ARBA" id="ARBA00023136"/>
    </source>
</evidence>
<feature type="transmembrane region" description="Helical" evidence="6">
    <location>
        <begin position="227"/>
        <end position="248"/>
    </location>
</feature>
<feature type="transmembrane region" description="Helical" evidence="6">
    <location>
        <begin position="108"/>
        <end position="126"/>
    </location>
</feature>
<evidence type="ECO:0000256" key="6">
    <source>
        <dbReference type="SAM" id="Phobius"/>
    </source>
</evidence>
<keyword evidence="5 6" id="KW-0472">Membrane</keyword>
<feature type="domain" description="Major facilitator superfamily (MFS) profile" evidence="7">
    <location>
        <begin position="11"/>
        <end position="406"/>
    </location>
</feature>
<dbReference type="Gene3D" id="1.20.1250.20">
    <property type="entry name" value="MFS general substrate transporter like domains"/>
    <property type="match status" value="1"/>
</dbReference>
<dbReference type="SUPFAM" id="SSF103473">
    <property type="entry name" value="MFS general substrate transporter"/>
    <property type="match status" value="1"/>
</dbReference>
<comment type="subcellular location">
    <subcellularLocation>
        <location evidence="1">Cell membrane</location>
        <topology evidence="1">Multi-pass membrane protein</topology>
    </subcellularLocation>
</comment>
<sequence length="410" mass="41698">MTILAAMMARFLLTDAGRLSLAGFAATAIAFGPARMGFGLFLPAFRADFGLTTATAGSIASAAFGAFLAALLLTGWLTGRVGPRAPVALGGIAATAGLGLIAATGNVFLLGVGVALAASSAGFSWTPYNNTAARSLVDGQKDRVLSVVSTGTTFGIGFAGAVAFAMFLGEFGWRAPWAMFAGLAAVSLLINVLALFHMRQSRGPGGADLPAPSDWPLRELVAYRPAWPMYILAFSFGLTNALYLSFAVDHITREGGLTGLDAAAAGPVLYIAFGVAGALGLLTRQIEGRMGLPALLRAIFAASALSHILLALAPSSWAGVLVSAGLQGVCLMMLSAVLAFWSARLFPDLPSVSFTAAVFCVAAGNVLGPLVAGQLEEPIGFGAVFAGGAAVSLLTALIFPARPVRRASAA</sequence>
<dbReference type="PANTHER" id="PTHR43124:SF3">
    <property type="entry name" value="CHLORAMPHENICOL EFFLUX PUMP RV0191"/>
    <property type="match status" value="1"/>
</dbReference>
<dbReference type="EMBL" id="PHIG01000056">
    <property type="protein sequence ID" value="PJK27728.1"/>
    <property type="molecule type" value="Genomic_DNA"/>
</dbReference>
<dbReference type="GO" id="GO:0005886">
    <property type="term" value="C:plasma membrane"/>
    <property type="evidence" value="ECO:0007669"/>
    <property type="project" value="UniProtKB-SubCell"/>
</dbReference>
<dbReference type="InterPro" id="IPR020846">
    <property type="entry name" value="MFS_dom"/>
</dbReference>
<dbReference type="GO" id="GO:0022857">
    <property type="term" value="F:transmembrane transporter activity"/>
    <property type="evidence" value="ECO:0007669"/>
    <property type="project" value="InterPro"/>
</dbReference>
<name>A0A2M9FW76_9PROT</name>
<organism evidence="8 9">
    <name type="scientific">Minwuia thermotolerans</name>
    <dbReference type="NCBI Taxonomy" id="2056226"/>
    <lineage>
        <taxon>Bacteria</taxon>
        <taxon>Pseudomonadati</taxon>
        <taxon>Pseudomonadota</taxon>
        <taxon>Alphaproteobacteria</taxon>
        <taxon>Minwuiales</taxon>
        <taxon>Minwuiaceae</taxon>
        <taxon>Minwuia</taxon>
    </lineage>
</organism>
<keyword evidence="3 6" id="KW-0812">Transmembrane</keyword>
<dbReference type="Pfam" id="PF07690">
    <property type="entry name" value="MFS_1"/>
    <property type="match status" value="1"/>
</dbReference>
<proteinExistence type="predicted"/>
<comment type="caution">
    <text evidence="8">The sequence shown here is derived from an EMBL/GenBank/DDBJ whole genome shotgun (WGS) entry which is preliminary data.</text>
</comment>
<dbReference type="PANTHER" id="PTHR43124">
    <property type="entry name" value="PURINE EFFLUX PUMP PBUE"/>
    <property type="match status" value="1"/>
</dbReference>
<dbReference type="InterPro" id="IPR050189">
    <property type="entry name" value="MFS_Efflux_Transporters"/>
</dbReference>
<evidence type="ECO:0000256" key="4">
    <source>
        <dbReference type="ARBA" id="ARBA00022989"/>
    </source>
</evidence>
<dbReference type="InterPro" id="IPR036259">
    <property type="entry name" value="MFS_trans_sf"/>
</dbReference>
<feature type="transmembrane region" description="Helical" evidence="6">
    <location>
        <begin position="378"/>
        <end position="399"/>
    </location>
</feature>
<reference evidence="8 9" key="1">
    <citation type="submission" date="2017-11" db="EMBL/GenBank/DDBJ databases">
        <title>Draft genome sequence of Rhizobiales bacterium SY3-13.</title>
        <authorList>
            <person name="Sun C."/>
        </authorList>
    </citation>
    <scope>NUCLEOTIDE SEQUENCE [LARGE SCALE GENOMIC DNA]</scope>
    <source>
        <strain evidence="8 9">SY3-13</strain>
    </source>
</reference>
<evidence type="ECO:0000256" key="2">
    <source>
        <dbReference type="ARBA" id="ARBA00022475"/>
    </source>
</evidence>
<keyword evidence="2" id="KW-1003">Cell membrane</keyword>
<dbReference type="Proteomes" id="UP000229498">
    <property type="component" value="Unassembled WGS sequence"/>
</dbReference>
<feature type="transmembrane region" description="Helical" evidence="6">
    <location>
        <begin position="85"/>
        <end position="102"/>
    </location>
</feature>
<keyword evidence="9" id="KW-1185">Reference proteome</keyword>
<dbReference type="AlphaFoldDB" id="A0A2M9FW76"/>
<dbReference type="OrthoDB" id="2957247at2"/>
<protein>
    <submittedName>
        <fullName evidence="8">MFS transporter</fullName>
    </submittedName>
</protein>
<feature type="transmembrane region" description="Helical" evidence="6">
    <location>
        <begin position="294"/>
        <end position="313"/>
    </location>
</feature>
<keyword evidence="4 6" id="KW-1133">Transmembrane helix</keyword>
<dbReference type="RefSeq" id="WP_109795859.1">
    <property type="nucleotide sequence ID" value="NZ_PHIG01000056.1"/>
</dbReference>
<dbReference type="InterPro" id="IPR011701">
    <property type="entry name" value="MFS"/>
</dbReference>
<feature type="transmembrane region" description="Helical" evidence="6">
    <location>
        <begin position="175"/>
        <end position="196"/>
    </location>
</feature>
<evidence type="ECO:0000313" key="8">
    <source>
        <dbReference type="EMBL" id="PJK27728.1"/>
    </source>
</evidence>
<evidence type="ECO:0000256" key="1">
    <source>
        <dbReference type="ARBA" id="ARBA00004651"/>
    </source>
</evidence>
<accession>A0A2M9FW76</accession>
<dbReference type="PROSITE" id="PS50850">
    <property type="entry name" value="MFS"/>
    <property type="match status" value="1"/>
</dbReference>
<gene>
    <name evidence="8" type="ORF">CVT23_20780</name>
</gene>
<feature type="transmembrane region" description="Helical" evidence="6">
    <location>
        <begin position="319"/>
        <end position="340"/>
    </location>
</feature>
<feature type="transmembrane region" description="Helical" evidence="6">
    <location>
        <begin position="260"/>
        <end position="282"/>
    </location>
</feature>
<evidence type="ECO:0000313" key="9">
    <source>
        <dbReference type="Proteomes" id="UP000229498"/>
    </source>
</evidence>
<evidence type="ECO:0000256" key="3">
    <source>
        <dbReference type="ARBA" id="ARBA00022692"/>
    </source>
</evidence>
<evidence type="ECO:0000259" key="7">
    <source>
        <dbReference type="PROSITE" id="PS50850"/>
    </source>
</evidence>
<feature type="transmembrane region" description="Helical" evidence="6">
    <location>
        <begin position="49"/>
        <end position="73"/>
    </location>
</feature>
<feature type="transmembrane region" description="Helical" evidence="6">
    <location>
        <begin position="147"/>
        <end position="169"/>
    </location>
</feature>